<organism evidence="2 3">
    <name type="scientific">Streptococcus oralis</name>
    <dbReference type="NCBI Taxonomy" id="1303"/>
    <lineage>
        <taxon>Bacteria</taxon>
        <taxon>Bacillati</taxon>
        <taxon>Bacillota</taxon>
        <taxon>Bacilli</taxon>
        <taxon>Lactobacillales</taxon>
        <taxon>Streptococcaceae</taxon>
        <taxon>Streptococcus</taxon>
    </lineage>
</organism>
<evidence type="ECO:0000259" key="1">
    <source>
        <dbReference type="Pfam" id="PF06970"/>
    </source>
</evidence>
<proteinExistence type="predicted"/>
<dbReference type="EMBL" id="JPGB01000006">
    <property type="protein sequence ID" value="KEQ49612.1"/>
    <property type="molecule type" value="Genomic_DNA"/>
</dbReference>
<dbReference type="Pfam" id="PF06970">
    <property type="entry name" value="RepA_N"/>
    <property type="match status" value="1"/>
</dbReference>
<comment type="caution">
    <text evidence="2">The sequence shown here is derived from an EMBL/GenBank/DDBJ whole genome shotgun (WGS) entry which is preliminary data.</text>
</comment>
<dbReference type="Proteomes" id="UP000028098">
    <property type="component" value="Unassembled WGS sequence"/>
</dbReference>
<name>A0A081R339_STROR</name>
<dbReference type="RefSeq" id="WP_002880113.1">
    <property type="nucleotide sequence ID" value="NZ_JAHMJZ010000018.1"/>
</dbReference>
<dbReference type="PATRIC" id="fig|1303.44.peg.1486"/>
<feature type="domain" description="Replication initiator A N-terminal" evidence="1">
    <location>
        <begin position="25"/>
        <end position="97"/>
    </location>
</feature>
<evidence type="ECO:0000313" key="2">
    <source>
        <dbReference type="EMBL" id="KEQ49612.1"/>
    </source>
</evidence>
<gene>
    <name evidence="2" type="ORF">SK143_1554</name>
</gene>
<accession>A0A081R339</accession>
<reference evidence="2 3" key="1">
    <citation type="submission" date="2014-05" db="EMBL/GenBank/DDBJ databases">
        <authorList>
            <person name="Daugherty S.C."/>
            <person name="Tallon L.J."/>
            <person name="Sadzewicz L."/>
            <person name="Kilian M."/>
            <person name="Tettelin H."/>
        </authorList>
    </citation>
    <scope>NUCLEOTIDE SEQUENCE [LARGE SCALE GENOMIC DNA]</scope>
    <source>
        <strain evidence="2 3">SK143</strain>
    </source>
</reference>
<sequence length="126" mass="14375">MKYLSNLSDIPEFSSAAIDSGQIVIPRPIIDNPQFNDLKSSGIFLYMLLLNRLRAAVDFELKGYDENGNTFVCYPIEELMEALQSGKSKVISLKKKLKNHGLIEEVRQGSNLPNRIYLTDEILKYY</sequence>
<evidence type="ECO:0000313" key="3">
    <source>
        <dbReference type="Proteomes" id="UP000028098"/>
    </source>
</evidence>
<dbReference type="InterPro" id="IPR010724">
    <property type="entry name" value="RepA_N"/>
</dbReference>
<protein>
    <submittedName>
        <fullName evidence="2">Replication initiator A family protein</fullName>
    </submittedName>
</protein>
<dbReference type="AlphaFoldDB" id="A0A081R339"/>